<dbReference type="InterPro" id="IPR014729">
    <property type="entry name" value="Rossmann-like_a/b/a_fold"/>
</dbReference>
<organism evidence="12 13">
    <name type="scientific">Desulfobaculum xiamenense</name>
    <dbReference type="NCBI Taxonomy" id="995050"/>
    <lineage>
        <taxon>Bacteria</taxon>
        <taxon>Pseudomonadati</taxon>
        <taxon>Thermodesulfobacteriota</taxon>
        <taxon>Desulfovibrionia</taxon>
        <taxon>Desulfovibrionales</taxon>
        <taxon>Desulfovibrionaceae</taxon>
        <taxon>Desulfobaculum</taxon>
    </lineage>
</organism>
<dbReference type="CDD" id="cd01991">
    <property type="entry name" value="Asn_synthase_B_C"/>
    <property type="match status" value="1"/>
</dbReference>
<dbReference type="Proteomes" id="UP000580856">
    <property type="component" value="Unassembled WGS sequence"/>
</dbReference>
<keyword evidence="6 8" id="KW-0315">Glutamine amidotransferase</keyword>
<feature type="binding site" evidence="9">
    <location>
        <begin position="374"/>
        <end position="375"/>
    </location>
    <ligand>
        <name>ATP</name>
        <dbReference type="ChEBI" id="CHEBI:30616"/>
    </ligand>
</feature>
<dbReference type="PIRSF" id="PIRSF001589">
    <property type="entry name" value="Asn_synthetase_glu-h"/>
    <property type="match status" value="1"/>
</dbReference>
<evidence type="ECO:0000313" key="12">
    <source>
        <dbReference type="EMBL" id="NJB68942.1"/>
    </source>
</evidence>
<keyword evidence="8" id="KW-0028">Amino-acid biosynthesis</keyword>
<feature type="binding site" evidence="9">
    <location>
        <position position="104"/>
    </location>
    <ligand>
        <name>L-glutamine</name>
        <dbReference type="ChEBI" id="CHEBI:58359"/>
    </ligand>
</feature>
<evidence type="ECO:0000256" key="7">
    <source>
        <dbReference type="ARBA" id="ARBA00048741"/>
    </source>
</evidence>
<keyword evidence="8" id="KW-0061">Asparagine biosynthesis</keyword>
<dbReference type="InterPro" id="IPR033738">
    <property type="entry name" value="AsnB_N"/>
</dbReference>
<name>A0A846QR33_9BACT</name>
<dbReference type="GO" id="GO:0005829">
    <property type="term" value="C:cytosol"/>
    <property type="evidence" value="ECO:0007669"/>
    <property type="project" value="TreeGrafter"/>
</dbReference>
<dbReference type="NCBIfam" id="TIGR01536">
    <property type="entry name" value="asn_synth_AEB"/>
    <property type="match status" value="1"/>
</dbReference>
<dbReference type="PANTHER" id="PTHR43284:SF1">
    <property type="entry name" value="ASPARAGINE SYNTHETASE"/>
    <property type="match status" value="1"/>
</dbReference>
<dbReference type="GO" id="GO:0005524">
    <property type="term" value="F:ATP binding"/>
    <property type="evidence" value="ECO:0007669"/>
    <property type="project" value="UniProtKB-KW"/>
</dbReference>
<comment type="caution">
    <text evidence="12">The sequence shown here is derived from an EMBL/GenBank/DDBJ whole genome shotgun (WGS) entry which is preliminary data.</text>
</comment>
<dbReference type="CDD" id="cd00712">
    <property type="entry name" value="AsnB"/>
    <property type="match status" value="1"/>
</dbReference>
<evidence type="ECO:0000256" key="4">
    <source>
        <dbReference type="ARBA" id="ARBA00022741"/>
    </source>
</evidence>
<dbReference type="InterPro" id="IPR051786">
    <property type="entry name" value="ASN_synthetase/amidase"/>
</dbReference>
<dbReference type="GO" id="GO:0004066">
    <property type="term" value="F:asparagine synthase (glutamine-hydrolyzing) activity"/>
    <property type="evidence" value="ECO:0007669"/>
    <property type="project" value="UniProtKB-EC"/>
</dbReference>
<dbReference type="InterPro" id="IPR017932">
    <property type="entry name" value="GATase_2_dom"/>
</dbReference>
<feature type="binding site" evidence="9">
    <location>
        <position position="301"/>
    </location>
    <ligand>
        <name>ATP</name>
        <dbReference type="ChEBI" id="CHEBI:30616"/>
    </ligand>
</feature>
<dbReference type="Gene3D" id="3.40.50.620">
    <property type="entry name" value="HUPs"/>
    <property type="match status" value="1"/>
</dbReference>
<evidence type="ECO:0000256" key="1">
    <source>
        <dbReference type="ARBA" id="ARBA00005187"/>
    </source>
</evidence>
<comment type="catalytic activity">
    <reaction evidence="7">
        <text>L-aspartate + L-glutamine + ATP + H2O = L-asparagine + L-glutamate + AMP + diphosphate + H(+)</text>
        <dbReference type="Rhea" id="RHEA:12228"/>
        <dbReference type="ChEBI" id="CHEBI:15377"/>
        <dbReference type="ChEBI" id="CHEBI:15378"/>
        <dbReference type="ChEBI" id="CHEBI:29985"/>
        <dbReference type="ChEBI" id="CHEBI:29991"/>
        <dbReference type="ChEBI" id="CHEBI:30616"/>
        <dbReference type="ChEBI" id="CHEBI:33019"/>
        <dbReference type="ChEBI" id="CHEBI:58048"/>
        <dbReference type="ChEBI" id="CHEBI:58359"/>
        <dbReference type="ChEBI" id="CHEBI:456215"/>
        <dbReference type="EC" id="6.3.5.4"/>
    </reaction>
</comment>
<dbReference type="Pfam" id="PF00733">
    <property type="entry name" value="Asn_synthase"/>
    <property type="match status" value="1"/>
</dbReference>
<dbReference type="GO" id="GO:0006529">
    <property type="term" value="P:asparagine biosynthetic process"/>
    <property type="evidence" value="ECO:0007669"/>
    <property type="project" value="UniProtKB-KW"/>
</dbReference>
<dbReference type="PANTHER" id="PTHR43284">
    <property type="entry name" value="ASPARAGINE SYNTHETASE (GLUTAMINE-HYDROLYZING)"/>
    <property type="match status" value="1"/>
</dbReference>
<evidence type="ECO:0000256" key="5">
    <source>
        <dbReference type="ARBA" id="ARBA00022840"/>
    </source>
</evidence>
<dbReference type="Gene3D" id="3.60.20.10">
    <property type="entry name" value="Glutamine Phosphoribosylpyrophosphate, subunit 1, domain 1"/>
    <property type="match status" value="1"/>
</dbReference>
<evidence type="ECO:0000256" key="6">
    <source>
        <dbReference type="ARBA" id="ARBA00022962"/>
    </source>
</evidence>
<dbReference type="RefSeq" id="WP_167942037.1">
    <property type="nucleotide sequence ID" value="NZ_JAATJA010000003.1"/>
</dbReference>
<protein>
    <recommendedName>
        <fullName evidence="3">asparagine synthase (glutamine-hydrolyzing)</fullName>
        <ecNumber evidence="3">6.3.5.4</ecNumber>
    </recommendedName>
</protein>
<dbReference type="InterPro" id="IPR006426">
    <property type="entry name" value="Asn_synth_AEB"/>
</dbReference>
<evidence type="ECO:0000256" key="10">
    <source>
        <dbReference type="PIRSR" id="PIRSR001589-3"/>
    </source>
</evidence>
<keyword evidence="5 9" id="KW-0067">ATP-binding</keyword>
<evidence type="ECO:0000256" key="2">
    <source>
        <dbReference type="ARBA" id="ARBA00005752"/>
    </source>
</evidence>
<dbReference type="AlphaFoldDB" id="A0A846QR33"/>
<sequence length="642" mass="69684">MCGIAGFLAFHPVDAASAEAVAGAMADSLAHRGPDDRGVWVDAASGVGLGHRRLSILDLSPAGHQPMRSRCGRYVVVYNGEIYNHLALRRELAPLGHSFSGGSDTQTMLAAFTQWGIRDTLPRLRGMFAMAVWDTHERTLTLVRDRLGIKPLYHGQCGGTFIFGSELKALRAHPDFAAGVDRDALVRYLRLGYIPAPLSIHEGVRKLAPGTMLTVNAATGRSETHAYWSVDEVWERGAHTPFAGSAEDAARMLEDLATDAVRCRLISDVPLGAFLSGGIDSSTVVALMCRAAPDRVRTFSIGFPESGFDESDHAARVAAHLGTRHTSFRLGPADLLAAVPDIPRHFDEPFGDASQIPTLLLCRLAREHVTVCLSGDGGDELFSGYTRYGETARAWAALSRIPRSLRSACAHALAALPGAIHAHLGRRGKAIAWRADAIAAPDMASVYDRFLAHHPRPHELVPGASPPLVPPLAPGDPWHAMSRRDLGDYLPDDILTKVDRASMAVGLEARVPLLDHHLVEFAATLPTHLKRDGQCTKRPLRDVLGRHVPPELTERPKMGFTVPVEHWLSAELRDWCADMLAQDAVRAAGLLDPPAVTRIRDAYLAGQTSWHSCIWDMLMLQAWHDAARAPSAAQPADKSDEI</sequence>
<dbReference type="SUPFAM" id="SSF52402">
    <property type="entry name" value="Adenine nucleotide alpha hydrolases-like"/>
    <property type="match status" value="1"/>
</dbReference>
<dbReference type="Pfam" id="PF13522">
    <property type="entry name" value="GATase_6"/>
    <property type="match status" value="1"/>
</dbReference>
<evidence type="ECO:0000259" key="11">
    <source>
        <dbReference type="PROSITE" id="PS51278"/>
    </source>
</evidence>
<dbReference type="InterPro" id="IPR029055">
    <property type="entry name" value="Ntn_hydrolases_N"/>
</dbReference>
<gene>
    <name evidence="12" type="ORF">GGQ74_002636</name>
</gene>
<comment type="pathway">
    <text evidence="1">Amino-acid biosynthesis; L-asparagine biosynthesis; L-asparagine from L-aspartate (L-Gln route): step 1/1.</text>
</comment>
<feature type="site" description="Important for beta-aspartyl-AMP intermediate formation" evidence="10">
    <location>
        <position position="376"/>
    </location>
</feature>
<evidence type="ECO:0000256" key="9">
    <source>
        <dbReference type="PIRSR" id="PIRSR001589-2"/>
    </source>
</evidence>
<evidence type="ECO:0000313" key="13">
    <source>
        <dbReference type="Proteomes" id="UP000580856"/>
    </source>
</evidence>
<dbReference type="EMBL" id="JAATJA010000003">
    <property type="protein sequence ID" value="NJB68942.1"/>
    <property type="molecule type" value="Genomic_DNA"/>
</dbReference>
<proteinExistence type="inferred from homology"/>
<dbReference type="EC" id="6.3.5.4" evidence="3"/>
<evidence type="ECO:0000256" key="8">
    <source>
        <dbReference type="PIRSR" id="PIRSR001589-1"/>
    </source>
</evidence>
<feature type="domain" description="Glutamine amidotransferase type-2" evidence="11">
    <location>
        <begin position="2"/>
        <end position="218"/>
    </location>
</feature>
<comment type="similarity">
    <text evidence="2">Belongs to the asparagine synthetase family.</text>
</comment>
<dbReference type="SUPFAM" id="SSF56235">
    <property type="entry name" value="N-terminal nucleophile aminohydrolases (Ntn hydrolases)"/>
    <property type="match status" value="1"/>
</dbReference>
<accession>A0A846QR33</accession>
<feature type="active site" description="For GATase activity" evidence="8">
    <location>
        <position position="2"/>
    </location>
</feature>
<keyword evidence="4 9" id="KW-0547">Nucleotide-binding</keyword>
<reference evidence="12 13" key="1">
    <citation type="submission" date="2020-03" db="EMBL/GenBank/DDBJ databases">
        <title>Genomic Encyclopedia of Type Strains, Phase IV (KMG-IV): sequencing the most valuable type-strain genomes for metagenomic binning, comparative biology and taxonomic classification.</title>
        <authorList>
            <person name="Goeker M."/>
        </authorList>
    </citation>
    <scope>NUCLEOTIDE SEQUENCE [LARGE SCALE GENOMIC DNA]</scope>
    <source>
        <strain evidence="12 13">DSM 24233</strain>
    </source>
</reference>
<keyword evidence="12" id="KW-0436">Ligase</keyword>
<dbReference type="InterPro" id="IPR001962">
    <property type="entry name" value="Asn_synthase"/>
</dbReference>
<evidence type="ECO:0000256" key="3">
    <source>
        <dbReference type="ARBA" id="ARBA00012737"/>
    </source>
</evidence>
<keyword evidence="13" id="KW-1185">Reference proteome</keyword>
<dbReference type="PROSITE" id="PS51278">
    <property type="entry name" value="GATASE_TYPE_2"/>
    <property type="match status" value="1"/>
</dbReference>